<keyword evidence="2 5" id="KW-0812">Transmembrane</keyword>
<keyword evidence="4 5" id="KW-0472">Membrane</keyword>
<evidence type="ECO:0000256" key="2">
    <source>
        <dbReference type="ARBA" id="ARBA00022692"/>
    </source>
</evidence>
<feature type="transmembrane region" description="Helical" evidence="5">
    <location>
        <begin position="420"/>
        <end position="440"/>
    </location>
</feature>
<dbReference type="SUPFAM" id="SSF144083">
    <property type="entry name" value="Magnesium transport protein CorA, transmembrane region"/>
    <property type="match status" value="1"/>
</dbReference>
<dbReference type="AlphaFoldDB" id="A0A9P8RQ28"/>
<name>A0A9P8RQ28_9PEZI</name>
<dbReference type="GO" id="GO:0046873">
    <property type="term" value="F:metal ion transmembrane transporter activity"/>
    <property type="evidence" value="ECO:0007669"/>
    <property type="project" value="InterPro"/>
</dbReference>
<evidence type="ECO:0000313" key="6">
    <source>
        <dbReference type="EMBL" id="KAH0559275.1"/>
    </source>
</evidence>
<dbReference type="GO" id="GO:0016020">
    <property type="term" value="C:membrane"/>
    <property type="evidence" value="ECO:0007669"/>
    <property type="project" value="UniProtKB-SubCell"/>
</dbReference>
<sequence>MRAKSKTHDPEKGLFRIFRSKGAKTDGSNYPTSSDWESKLDEYTSGSLWLFDGQEYNKTVDLAKIPQPSASTNLFLLEGLSREAVDYFIRPTPGLNKTFFYHHFLDCLPEGEQKATSNSFFFKWRRRALQKRHLWNMETRIAAGKAYDSETLRNPADIGLDHKEFKSHPRIRRPYEPLEPQLKLNENSLPDPKAYSEYVRHAVHECCSFLWTKIDEKFVGVLVFDSPRKYATIQKKYKWGMEQQPEEIARELCFVDDFTARERFTRALDRIDQAVLSREPELVIKRIILQFIRDDYLAVLSNIRDTLEFIDFAMSNDNLLHDCVPGWRVLFGKLRMGFSHSERSISDLMKVIRHHGTLEIEQEPGHALDAEEAFCSLNKEVQAVRTRAESTFQALMSTMSIVESQKAIVQQETVSKLTSLAFFFIPLTLSASVFGMNIVVSSSTMTKRF</sequence>
<dbReference type="InterPro" id="IPR002523">
    <property type="entry name" value="MgTranspt_CorA/ZnTranspt_ZntB"/>
</dbReference>
<keyword evidence="7" id="KW-1185">Reference proteome</keyword>
<comment type="subcellular location">
    <subcellularLocation>
        <location evidence="1">Membrane</location>
        <topology evidence="1">Multi-pass membrane protein</topology>
    </subcellularLocation>
</comment>
<comment type="caution">
    <text evidence="6">The sequence shown here is derived from an EMBL/GenBank/DDBJ whole genome shotgun (WGS) entry which is preliminary data.</text>
</comment>
<dbReference type="InterPro" id="IPR045863">
    <property type="entry name" value="CorA_TM1_TM2"/>
</dbReference>
<evidence type="ECO:0000256" key="4">
    <source>
        <dbReference type="ARBA" id="ARBA00023136"/>
    </source>
</evidence>
<dbReference type="Proteomes" id="UP000750711">
    <property type="component" value="Unassembled WGS sequence"/>
</dbReference>
<evidence type="ECO:0000256" key="5">
    <source>
        <dbReference type="SAM" id="Phobius"/>
    </source>
</evidence>
<evidence type="ECO:0000256" key="3">
    <source>
        <dbReference type="ARBA" id="ARBA00022989"/>
    </source>
</evidence>
<proteinExistence type="predicted"/>
<organism evidence="6 7">
    <name type="scientific">Trichoglossum hirsutum</name>
    <dbReference type="NCBI Taxonomy" id="265104"/>
    <lineage>
        <taxon>Eukaryota</taxon>
        <taxon>Fungi</taxon>
        <taxon>Dikarya</taxon>
        <taxon>Ascomycota</taxon>
        <taxon>Pezizomycotina</taxon>
        <taxon>Geoglossomycetes</taxon>
        <taxon>Geoglossales</taxon>
        <taxon>Geoglossaceae</taxon>
        <taxon>Trichoglossum</taxon>
    </lineage>
</organism>
<dbReference type="EMBL" id="JAGHQM010000639">
    <property type="protein sequence ID" value="KAH0559275.1"/>
    <property type="molecule type" value="Genomic_DNA"/>
</dbReference>
<protein>
    <submittedName>
        <fullName evidence="6">Uncharacterized protein</fullName>
    </submittedName>
</protein>
<dbReference type="Gene3D" id="1.20.58.340">
    <property type="entry name" value="Magnesium transport protein CorA, transmembrane region"/>
    <property type="match status" value="1"/>
</dbReference>
<evidence type="ECO:0000256" key="1">
    <source>
        <dbReference type="ARBA" id="ARBA00004141"/>
    </source>
</evidence>
<keyword evidence="3 5" id="KW-1133">Transmembrane helix</keyword>
<accession>A0A9P8RQ28</accession>
<evidence type="ECO:0000313" key="7">
    <source>
        <dbReference type="Proteomes" id="UP000750711"/>
    </source>
</evidence>
<dbReference type="Pfam" id="PF01544">
    <property type="entry name" value="CorA"/>
    <property type="match status" value="1"/>
</dbReference>
<reference evidence="6" key="1">
    <citation type="submission" date="2021-03" db="EMBL/GenBank/DDBJ databases">
        <title>Comparative genomics and phylogenomic investigation of the class Geoglossomycetes provide insights into ecological specialization and systematics.</title>
        <authorList>
            <person name="Melie T."/>
            <person name="Pirro S."/>
            <person name="Miller A.N."/>
            <person name="Quandt A."/>
        </authorList>
    </citation>
    <scope>NUCLEOTIDE SEQUENCE</scope>
    <source>
        <strain evidence="6">CAQ_001_2017</strain>
    </source>
</reference>
<gene>
    <name evidence="6" type="ORF">GP486_004213</name>
</gene>